<dbReference type="EMBL" id="OZ035831">
    <property type="protein sequence ID" value="CAL1615411.1"/>
    <property type="molecule type" value="Genomic_DNA"/>
</dbReference>
<sequence length="181" mass="19518">MKLPAACRPPSCPCLCPARCPSTDGLWETWGGLPWWNSCFLALATGALQIRIRCGCVRRELKGVQFTHFLLAADVPPFLMGAAMFTMNSEITGTSVGRQEETAAEAPHPLSSPPKLYLTHHHGLLITPPPPQKTADPPIATIHPFERIRSVAVKCLRWCGSIVLAAVGLGMGGGQQEGLQR</sequence>
<gene>
    <name evidence="1" type="ORF">KC01_LOCUS41373</name>
</gene>
<name>A0AAV2MQZ6_KNICA</name>
<organism evidence="1 2">
    <name type="scientific">Knipowitschia caucasica</name>
    <name type="common">Caucasian dwarf goby</name>
    <name type="synonym">Pomatoschistus caucasicus</name>
    <dbReference type="NCBI Taxonomy" id="637954"/>
    <lineage>
        <taxon>Eukaryota</taxon>
        <taxon>Metazoa</taxon>
        <taxon>Chordata</taxon>
        <taxon>Craniata</taxon>
        <taxon>Vertebrata</taxon>
        <taxon>Euteleostomi</taxon>
        <taxon>Actinopterygii</taxon>
        <taxon>Neopterygii</taxon>
        <taxon>Teleostei</taxon>
        <taxon>Neoteleostei</taxon>
        <taxon>Acanthomorphata</taxon>
        <taxon>Gobiaria</taxon>
        <taxon>Gobiiformes</taxon>
        <taxon>Gobioidei</taxon>
        <taxon>Gobiidae</taxon>
        <taxon>Gobiinae</taxon>
        <taxon>Knipowitschia</taxon>
    </lineage>
</organism>
<dbReference type="Proteomes" id="UP001497482">
    <property type="component" value="Chromosome 9"/>
</dbReference>
<proteinExistence type="predicted"/>
<dbReference type="AlphaFoldDB" id="A0AAV2MQZ6"/>
<accession>A0AAV2MQZ6</accession>
<evidence type="ECO:0000313" key="2">
    <source>
        <dbReference type="Proteomes" id="UP001497482"/>
    </source>
</evidence>
<reference evidence="1 2" key="1">
    <citation type="submission" date="2024-04" db="EMBL/GenBank/DDBJ databases">
        <authorList>
            <person name="Waldvogel A.-M."/>
            <person name="Schoenle A."/>
        </authorList>
    </citation>
    <scope>NUCLEOTIDE SEQUENCE [LARGE SCALE GENOMIC DNA]</scope>
</reference>
<keyword evidence="2" id="KW-1185">Reference proteome</keyword>
<protein>
    <submittedName>
        <fullName evidence="1">Uncharacterized protein</fullName>
    </submittedName>
</protein>
<evidence type="ECO:0000313" key="1">
    <source>
        <dbReference type="EMBL" id="CAL1615411.1"/>
    </source>
</evidence>